<evidence type="ECO:0000313" key="3">
    <source>
        <dbReference type="Proteomes" id="UP000292052"/>
    </source>
</evidence>
<feature type="region of interest" description="Disordered" evidence="1">
    <location>
        <begin position="60"/>
        <end position="99"/>
    </location>
</feature>
<feature type="compositionally biased region" description="Basic and acidic residues" evidence="1">
    <location>
        <begin position="1"/>
        <end position="10"/>
    </location>
</feature>
<feature type="compositionally biased region" description="Polar residues" evidence="1">
    <location>
        <begin position="146"/>
        <end position="165"/>
    </location>
</feature>
<sequence length="187" mass="20789">MGDTDQKTENLIEPPANTDCDVSKPSIDILKEVKPSENISIDQTNTSLMNLETTFEPLEPTVTTTETEKAAEETPQAVDETKDAKEEQKEKARNRSDIFSLNENKNLPSTIFSVGGAPSKTIHKTISAGSNKTSSSIDTIVTQTSNMSKQSQYRNPLTGIGVSSNDEFKNKPSKRRGRYRFNFKYFT</sequence>
<dbReference type="AlphaFoldDB" id="A0A482VDY9"/>
<feature type="region of interest" description="Disordered" evidence="1">
    <location>
        <begin position="146"/>
        <end position="173"/>
    </location>
</feature>
<dbReference type="OrthoDB" id="6367565at2759"/>
<accession>A0A482VDY9</accession>
<feature type="compositionally biased region" description="Basic and acidic residues" evidence="1">
    <location>
        <begin position="79"/>
        <end position="96"/>
    </location>
</feature>
<gene>
    <name evidence="2" type="ORF">BDFB_000734</name>
</gene>
<keyword evidence="3" id="KW-1185">Reference proteome</keyword>
<dbReference type="EMBL" id="QDEB01112858">
    <property type="protein sequence ID" value="RZB41594.1"/>
    <property type="molecule type" value="Genomic_DNA"/>
</dbReference>
<proteinExistence type="predicted"/>
<protein>
    <submittedName>
        <fullName evidence="2">Uncharacterized protein</fullName>
    </submittedName>
</protein>
<evidence type="ECO:0000313" key="2">
    <source>
        <dbReference type="EMBL" id="RZB41594.1"/>
    </source>
</evidence>
<name>A0A482VDY9_ASBVE</name>
<comment type="caution">
    <text evidence="2">The sequence shown here is derived from an EMBL/GenBank/DDBJ whole genome shotgun (WGS) entry which is preliminary data.</text>
</comment>
<dbReference type="Proteomes" id="UP000292052">
    <property type="component" value="Unassembled WGS sequence"/>
</dbReference>
<reference evidence="2 3" key="1">
    <citation type="submission" date="2017-03" db="EMBL/GenBank/DDBJ databases">
        <title>Genome of the blue death feigning beetle - Asbolus verrucosus.</title>
        <authorList>
            <person name="Rider S.D."/>
        </authorList>
    </citation>
    <scope>NUCLEOTIDE SEQUENCE [LARGE SCALE GENOMIC DNA]</scope>
    <source>
        <strain evidence="2">Butters</strain>
        <tissue evidence="2">Head and leg muscle</tissue>
    </source>
</reference>
<organism evidence="2 3">
    <name type="scientific">Asbolus verrucosus</name>
    <name type="common">Desert ironclad beetle</name>
    <dbReference type="NCBI Taxonomy" id="1661398"/>
    <lineage>
        <taxon>Eukaryota</taxon>
        <taxon>Metazoa</taxon>
        <taxon>Ecdysozoa</taxon>
        <taxon>Arthropoda</taxon>
        <taxon>Hexapoda</taxon>
        <taxon>Insecta</taxon>
        <taxon>Pterygota</taxon>
        <taxon>Neoptera</taxon>
        <taxon>Endopterygota</taxon>
        <taxon>Coleoptera</taxon>
        <taxon>Polyphaga</taxon>
        <taxon>Cucujiformia</taxon>
        <taxon>Tenebrionidae</taxon>
        <taxon>Pimeliinae</taxon>
        <taxon>Asbolus</taxon>
    </lineage>
</organism>
<evidence type="ECO:0000256" key="1">
    <source>
        <dbReference type="SAM" id="MobiDB-lite"/>
    </source>
</evidence>
<feature type="region of interest" description="Disordered" evidence="1">
    <location>
        <begin position="1"/>
        <end position="24"/>
    </location>
</feature>